<evidence type="ECO:0000313" key="1">
    <source>
        <dbReference type="EMBL" id="GGB66675.1"/>
    </source>
</evidence>
<dbReference type="Proteomes" id="UP000615760">
    <property type="component" value="Unassembled WGS sequence"/>
</dbReference>
<evidence type="ECO:0000313" key="2">
    <source>
        <dbReference type="Proteomes" id="UP000615760"/>
    </source>
</evidence>
<dbReference type="RefSeq" id="WP_188619484.1">
    <property type="nucleotide sequence ID" value="NZ_BMJE01000001.1"/>
</dbReference>
<protein>
    <recommendedName>
        <fullName evidence="3">DUF551 domain-containing protein</fullName>
    </recommendedName>
</protein>
<name>A0ABQ1JER2_9FLAO</name>
<sequence length="76" mass="9226">MNWISYPENKPNHSQSYVISVLKRNNNKEHFFKYVAYYDVETDNWYKYDGFVENDIKELIQERVVGWVNDLPTYLG</sequence>
<keyword evidence="2" id="KW-1185">Reference proteome</keyword>
<evidence type="ECO:0008006" key="3">
    <source>
        <dbReference type="Google" id="ProtNLM"/>
    </source>
</evidence>
<reference evidence="2" key="1">
    <citation type="journal article" date="2019" name="Int. J. Syst. Evol. Microbiol.">
        <title>The Global Catalogue of Microorganisms (GCM) 10K type strain sequencing project: providing services to taxonomists for standard genome sequencing and annotation.</title>
        <authorList>
            <consortium name="The Broad Institute Genomics Platform"/>
            <consortium name="The Broad Institute Genome Sequencing Center for Infectious Disease"/>
            <person name="Wu L."/>
            <person name="Ma J."/>
        </authorList>
    </citation>
    <scope>NUCLEOTIDE SEQUENCE [LARGE SCALE GENOMIC DNA]</scope>
    <source>
        <strain evidence="2">CGMCC 1.15461</strain>
    </source>
</reference>
<gene>
    <name evidence="1" type="ORF">GCM10007424_03300</name>
</gene>
<accession>A0ABQ1JER2</accession>
<organism evidence="1 2">
    <name type="scientific">Flavobacterium suaedae</name>
    <dbReference type="NCBI Taxonomy" id="1767027"/>
    <lineage>
        <taxon>Bacteria</taxon>
        <taxon>Pseudomonadati</taxon>
        <taxon>Bacteroidota</taxon>
        <taxon>Flavobacteriia</taxon>
        <taxon>Flavobacteriales</taxon>
        <taxon>Flavobacteriaceae</taxon>
        <taxon>Flavobacterium</taxon>
    </lineage>
</organism>
<proteinExistence type="predicted"/>
<comment type="caution">
    <text evidence="1">The sequence shown here is derived from an EMBL/GenBank/DDBJ whole genome shotgun (WGS) entry which is preliminary data.</text>
</comment>
<dbReference type="EMBL" id="BMJE01000001">
    <property type="protein sequence ID" value="GGB66675.1"/>
    <property type="molecule type" value="Genomic_DNA"/>
</dbReference>